<keyword evidence="6" id="KW-1185">Reference proteome</keyword>
<dbReference type="PANTHER" id="PTHR30146">
    <property type="entry name" value="LACI-RELATED TRANSCRIPTIONAL REPRESSOR"/>
    <property type="match status" value="1"/>
</dbReference>
<feature type="domain" description="HTH lacI-type" evidence="4">
    <location>
        <begin position="3"/>
        <end position="57"/>
    </location>
</feature>
<comment type="caution">
    <text evidence="5">The sequence shown here is derived from an EMBL/GenBank/DDBJ whole genome shotgun (WGS) entry which is preliminary data.</text>
</comment>
<dbReference type="OrthoDB" id="6619319at2"/>
<dbReference type="InterPro" id="IPR010982">
    <property type="entry name" value="Lambda_DNA-bd_dom_sf"/>
</dbReference>
<dbReference type="EMBL" id="BJLH01000010">
    <property type="protein sequence ID" value="GEA61204.1"/>
    <property type="molecule type" value="Genomic_DNA"/>
</dbReference>
<dbReference type="Gene3D" id="3.40.50.2300">
    <property type="match status" value="2"/>
</dbReference>
<dbReference type="PROSITE" id="PS50932">
    <property type="entry name" value="HTH_LACI_2"/>
    <property type="match status" value="1"/>
</dbReference>
<dbReference type="InterPro" id="IPR028082">
    <property type="entry name" value="Peripla_BP_I"/>
</dbReference>
<dbReference type="InterPro" id="IPR046335">
    <property type="entry name" value="LacI/GalR-like_sensor"/>
</dbReference>
<keyword evidence="1" id="KW-0805">Transcription regulation</keyword>
<dbReference type="RefSeq" id="WP_141271587.1">
    <property type="nucleotide sequence ID" value="NZ_BJLH01000010.1"/>
</dbReference>
<dbReference type="Proteomes" id="UP000318242">
    <property type="component" value="Unassembled WGS sequence"/>
</dbReference>
<dbReference type="SMART" id="SM00354">
    <property type="entry name" value="HTH_LACI"/>
    <property type="match status" value="1"/>
</dbReference>
<dbReference type="Pfam" id="PF00356">
    <property type="entry name" value="LacI"/>
    <property type="match status" value="1"/>
</dbReference>
<keyword evidence="2" id="KW-0238">DNA-binding</keyword>
<dbReference type="CDD" id="cd06267">
    <property type="entry name" value="PBP1_LacI_sugar_binding-like"/>
    <property type="match status" value="1"/>
</dbReference>
<reference evidence="5 6" key="1">
    <citation type="submission" date="2019-06" db="EMBL/GenBank/DDBJ databases">
        <title>Whole genome shotgun sequence of Vibrio comitans NBRC 102076.</title>
        <authorList>
            <person name="Hosoyama A."/>
            <person name="Uohara A."/>
            <person name="Ohji S."/>
            <person name="Ichikawa N."/>
        </authorList>
    </citation>
    <scope>NUCLEOTIDE SEQUENCE [LARGE SCALE GENOMIC DNA]</scope>
    <source>
        <strain evidence="5 6">NBRC 102076</strain>
    </source>
</reference>
<gene>
    <name evidence="5" type="ORF">VCO01S_23970</name>
</gene>
<evidence type="ECO:0000256" key="2">
    <source>
        <dbReference type="ARBA" id="ARBA00023125"/>
    </source>
</evidence>
<name>A0A4Y3IQR1_9VIBR</name>
<evidence type="ECO:0000259" key="4">
    <source>
        <dbReference type="PROSITE" id="PS50932"/>
    </source>
</evidence>
<dbReference type="GO" id="GO:0003700">
    <property type="term" value="F:DNA-binding transcription factor activity"/>
    <property type="evidence" value="ECO:0007669"/>
    <property type="project" value="TreeGrafter"/>
</dbReference>
<dbReference type="SUPFAM" id="SSF53822">
    <property type="entry name" value="Periplasmic binding protein-like I"/>
    <property type="match status" value="1"/>
</dbReference>
<dbReference type="GO" id="GO:0000976">
    <property type="term" value="F:transcription cis-regulatory region binding"/>
    <property type="evidence" value="ECO:0007669"/>
    <property type="project" value="TreeGrafter"/>
</dbReference>
<evidence type="ECO:0000256" key="1">
    <source>
        <dbReference type="ARBA" id="ARBA00023015"/>
    </source>
</evidence>
<accession>A0A4Y3IQR1</accession>
<proteinExistence type="predicted"/>
<sequence>MKVTIKDVAKKASVSISTVSYAINGSDRISEETRQRVLTVAKEMNYVANSNAKLLKQKKTKCIGVFFNSWFGPIYSELVKGIEHIVHQQGYDLVACSLYGETNSTAYKYLRDQMVDGAIILTSTFDDEFLKSIASDQLPLVVLDREIAAPNIYTILIDNFGGAFAATKALIASGSKKVHFFGGPQDSYDNQKRLDGYIAALGYYNIGFDSKLLISSDFTENTAYQQMKEILQTGEAPSAIFSANDEMAIGILRAANEFGIKVPEQLKIVGFDDIRMAELIMPRLTTVSHQKSEMGQLAAQRLFDALQGNQPEELTMLPTKLITRETL</sequence>
<evidence type="ECO:0000256" key="3">
    <source>
        <dbReference type="ARBA" id="ARBA00023163"/>
    </source>
</evidence>
<dbReference type="Gene3D" id="1.10.260.40">
    <property type="entry name" value="lambda repressor-like DNA-binding domains"/>
    <property type="match status" value="1"/>
</dbReference>
<protein>
    <submittedName>
        <fullName evidence="5">LacI family transcriptional regulator</fullName>
    </submittedName>
</protein>
<dbReference type="AlphaFoldDB" id="A0A4Y3IQR1"/>
<keyword evidence="3" id="KW-0804">Transcription</keyword>
<dbReference type="SUPFAM" id="SSF47413">
    <property type="entry name" value="lambda repressor-like DNA-binding domains"/>
    <property type="match status" value="1"/>
</dbReference>
<evidence type="ECO:0000313" key="5">
    <source>
        <dbReference type="EMBL" id="GEA61204.1"/>
    </source>
</evidence>
<organism evidence="5 6">
    <name type="scientific">Vibrio comitans NBRC 102076</name>
    <dbReference type="NCBI Taxonomy" id="1219078"/>
    <lineage>
        <taxon>Bacteria</taxon>
        <taxon>Pseudomonadati</taxon>
        <taxon>Pseudomonadota</taxon>
        <taxon>Gammaproteobacteria</taxon>
        <taxon>Vibrionales</taxon>
        <taxon>Vibrionaceae</taxon>
        <taxon>Vibrio</taxon>
    </lineage>
</organism>
<dbReference type="CDD" id="cd01392">
    <property type="entry name" value="HTH_LacI"/>
    <property type="match status" value="1"/>
</dbReference>
<dbReference type="InterPro" id="IPR000843">
    <property type="entry name" value="HTH_LacI"/>
</dbReference>
<dbReference type="PROSITE" id="PS00356">
    <property type="entry name" value="HTH_LACI_1"/>
    <property type="match status" value="1"/>
</dbReference>
<evidence type="ECO:0000313" key="6">
    <source>
        <dbReference type="Proteomes" id="UP000318242"/>
    </source>
</evidence>
<dbReference type="Pfam" id="PF13377">
    <property type="entry name" value="Peripla_BP_3"/>
    <property type="match status" value="1"/>
</dbReference>
<dbReference type="PANTHER" id="PTHR30146:SF109">
    <property type="entry name" value="HTH-TYPE TRANSCRIPTIONAL REGULATOR GALS"/>
    <property type="match status" value="1"/>
</dbReference>